<evidence type="ECO:0000256" key="4">
    <source>
        <dbReference type="ARBA" id="ARBA00022989"/>
    </source>
</evidence>
<dbReference type="Proteomes" id="UP001384579">
    <property type="component" value="Unassembled WGS sequence"/>
</dbReference>
<comment type="similarity">
    <text evidence="2 6">Belongs to the GDT1 family.</text>
</comment>
<keyword evidence="3 6" id="KW-0812">Transmembrane</keyword>
<dbReference type="PANTHER" id="PTHR12608">
    <property type="entry name" value="TRANSMEMBRANE PROTEIN HTP-1 RELATED"/>
    <property type="match status" value="1"/>
</dbReference>
<dbReference type="Pfam" id="PF01169">
    <property type="entry name" value="GDT1"/>
    <property type="match status" value="1"/>
</dbReference>
<evidence type="ECO:0000256" key="6">
    <source>
        <dbReference type="RuleBase" id="RU365102"/>
    </source>
</evidence>
<comment type="caution">
    <text evidence="7">The sequence shown here is derived from an EMBL/GenBank/DDBJ whole genome shotgun (WGS) entry which is preliminary data.</text>
</comment>
<comment type="caution">
    <text evidence="6">Lacks conserved residue(s) required for the propagation of feature annotation.</text>
</comment>
<dbReference type="InterPro" id="IPR001727">
    <property type="entry name" value="GDT1-like"/>
</dbReference>
<dbReference type="EMBL" id="JBBLXS010000017">
    <property type="protein sequence ID" value="MEK0183705.1"/>
    <property type="molecule type" value="Genomic_DNA"/>
</dbReference>
<reference evidence="7 8" key="1">
    <citation type="journal article" date="2020" name="Harmful Algae">
        <title>Molecular and morphological characterization of a novel dihydroanatoxin-a producing Microcoleus species (cyanobacteria) from the Russian River, California, USA.</title>
        <authorList>
            <person name="Conklin K.Y."/>
            <person name="Stancheva R."/>
            <person name="Otten T.G."/>
            <person name="Fadness R."/>
            <person name="Boyer G.L."/>
            <person name="Read B."/>
            <person name="Zhang X."/>
            <person name="Sheath R.G."/>
        </authorList>
    </citation>
    <scope>NUCLEOTIDE SEQUENCE [LARGE SCALE GENOMIC DNA]</scope>
    <source>
        <strain evidence="7 8">PTRS2</strain>
    </source>
</reference>
<name>A0ABU8YH51_9CYAN</name>
<evidence type="ECO:0000256" key="2">
    <source>
        <dbReference type="ARBA" id="ARBA00009190"/>
    </source>
</evidence>
<keyword evidence="4 6" id="KW-1133">Transmembrane helix</keyword>
<feature type="transmembrane region" description="Helical" evidence="6">
    <location>
        <begin position="101"/>
        <end position="125"/>
    </location>
</feature>
<accession>A0ABU8YH51</accession>
<proteinExistence type="inferred from homology"/>
<dbReference type="PANTHER" id="PTHR12608:SF1">
    <property type="entry name" value="TRANSMEMBRANE PROTEIN 165"/>
    <property type="match status" value="1"/>
</dbReference>
<keyword evidence="5 6" id="KW-0472">Membrane</keyword>
<sequence>MKLDSVPPNLSASESATPNADLSPQLEIKLTTNPEIALKLTPEPVDCSMSSTSDLCPEPKGLTQKHWAIFASTFVTIFLAEIGDKTQIAVLLMTAESHNPWIVFAGAGSALVATSLLGVLLGRWLASRIDARTLERLAGGILLGISAILLWEVIS</sequence>
<evidence type="ECO:0000256" key="5">
    <source>
        <dbReference type="ARBA" id="ARBA00023136"/>
    </source>
</evidence>
<evidence type="ECO:0000256" key="1">
    <source>
        <dbReference type="ARBA" id="ARBA00004141"/>
    </source>
</evidence>
<comment type="subcellular location">
    <subcellularLocation>
        <location evidence="1 6">Membrane</location>
        <topology evidence="1 6">Multi-pass membrane protein</topology>
    </subcellularLocation>
</comment>
<evidence type="ECO:0000313" key="7">
    <source>
        <dbReference type="EMBL" id="MEK0183705.1"/>
    </source>
</evidence>
<protein>
    <recommendedName>
        <fullName evidence="6">GDT1 family protein</fullName>
    </recommendedName>
</protein>
<feature type="transmembrane region" description="Helical" evidence="6">
    <location>
        <begin position="137"/>
        <end position="154"/>
    </location>
</feature>
<keyword evidence="8" id="KW-1185">Reference proteome</keyword>
<dbReference type="RefSeq" id="WP_340518095.1">
    <property type="nucleotide sequence ID" value="NZ_JBBLXS010000017.1"/>
</dbReference>
<evidence type="ECO:0000256" key="3">
    <source>
        <dbReference type="ARBA" id="ARBA00022692"/>
    </source>
</evidence>
<organism evidence="7 8">
    <name type="scientific">Microcoleus anatoxicus PTRS2</name>
    <dbReference type="NCBI Taxonomy" id="2705321"/>
    <lineage>
        <taxon>Bacteria</taxon>
        <taxon>Bacillati</taxon>
        <taxon>Cyanobacteriota</taxon>
        <taxon>Cyanophyceae</taxon>
        <taxon>Oscillatoriophycideae</taxon>
        <taxon>Oscillatoriales</taxon>
        <taxon>Microcoleaceae</taxon>
        <taxon>Microcoleus</taxon>
        <taxon>Microcoleus anatoxicus</taxon>
    </lineage>
</organism>
<gene>
    <name evidence="7" type="ORF">WMG39_02455</name>
</gene>
<evidence type="ECO:0000313" key="8">
    <source>
        <dbReference type="Proteomes" id="UP001384579"/>
    </source>
</evidence>